<dbReference type="AlphaFoldDB" id="A0A4R4ZH98"/>
<protein>
    <submittedName>
        <fullName evidence="1">SEC-C domain-containing protein</fullName>
    </submittedName>
</protein>
<proteinExistence type="predicted"/>
<gene>
    <name evidence="1" type="ORF">E1263_20900</name>
</gene>
<evidence type="ECO:0000313" key="2">
    <source>
        <dbReference type="Proteomes" id="UP000295124"/>
    </source>
</evidence>
<dbReference type="EMBL" id="SMKX01000060">
    <property type="protein sequence ID" value="TDD58018.1"/>
    <property type="molecule type" value="Genomic_DNA"/>
</dbReference>
<dbReference type="RefSeq" id="WP_132169886.1">
    <property type="nucleotide sequence ID" value="NZ_SMKX01000060.1"/>
</dbReference>
<dbReference type="Proteomes" id="UP000295124">
    <property type="component" value="Unassembled WGS sequence"/>
</dbReference>
<keyword evidence="2" id="KW-1185">Reference proteome</keyword>
<evidence type="ECO:0000313" key="1">
    <source>
        <dbReference type="EMBL" id="TDD58018.1"/>
    </source>
</evidence>
<dbReference type="OrthoDB" id="5103568at2"/>
<reference evidence="1 2" key="1">
    <citation type="submission" date="2019-03" db="EMBL/GenBank/DDBJ databases">
        <title>Draft genome sequences of novel Actinobacteria.</title>
        <authorList>
            <person name="Sahin N."/>
            <person name="Ay H."/>
            <person name="Saygin H."/>
        </authorList>
    </citation>
    <scope>NUCLEOTIDE SEQUENCE [LARGE SCALE GENOMIC DNA]</scope>
    <source>
        <strain evidence="1 2">JCM 13523</strain>
    </source>
</reference>
<sequence length="498" mass="54601">MTATVLDVLDNFLTHRQTDVQTAPGTVIHELGEEVQKFAAARQVKSAADRKMAFLGGWPSANFWAVGGDMLLTSLLYSDRLLVRDPIVDWFSLDQYSARHKMAARLGYLDSDGRPNISATRGFLASVVPQLDRWRPLIESGVVVLTAAEDHALTFEAEIRALQGALEDALLLDPVVYSEQFSATDITVEDNLRGMFVFAGGDQVRQLRKAQADGLYHFAREYLLAATNGATYTAPFRHERYLCRHGIGQTLLPSERVASALLSSKLPIFSGLTPAVVSKIHADDSFAVFRRQLHETYQNLPVEESDQQIQAYVRDQEKALLTPTLQAAERSADRGILRRLGLAVTDNFFGLATAVAAGVMLKDPATVTAVAAGGILAQALVRGRTETSSAAPIWTELVKHQRSAQDEMIGVRVENAEIAAAPKWGIPAMPSMEVTVSAGQMLIDHLPRQQVPVAEPAPGDFQDDNYRLCSCGSGRKFKFCCQPLERFPPQHIGRPQHG</sequence>
<accession>A0A4R4ZH98</accession>
<name>A0A4R4ZH98_9ACTN</name>
<comment type="caution">
    <text evidence="1">The sequence shown here is derived from an EMBL/GenBank/DDBJ whole genome shotgun (WGS) entry which is preliminary data.</text>
</comment>
<organism evidence="1 2">
    <name type="scientific">Kribbella antibiotica</name>
    <dbReference type="NCBI Taxonomy" id="190195"/>
    <lineage>
        <taxon>Bacteria</taxon>
        <taxon>Bacillati</taxon>
        <taxon>Actinomycetota</taxon>
        <taxon>Actinomycetes</taxon>
        <taxon>Propionibacteriales</taxon>
        <taxon>Kribbellaceae</taxon>
        <taxon>Kribbella</taxon>
    </lineage>
</organism>